<dbReference type="EMBL" id="JXOK01000045">
    <property type="protein sequence ID" value="KIN10695.1"/>
    <property type="molecule type" value="Genomic_DNA"/>
</dbReference>
<dbReference type="Pfam" id="PF02844">
    <property type="entry name" value="GARS_N"/>
    <property type="match status" value="1"/>
</dbReference>
<dbReference type="GO" id="GO:0009113">
    <property type="term" value="P:purine nucleobase biosynthetic process"/>
    <property type="evidence" value="ECO:0007669"/>
    <property type="project" value="InterPro"/>
</dbReference>
<dbReference type="FunFam" id="3.40.50.20:FF:000006">
    <property type="entry name" value="Phosphoribosylamine--glycine ligase, chloroplastic"/>
    <property type="match status" value="1"/>
</dbReference>
<dbReference type="PANTHER" id="PTHR43472">
    <property type="entry name" value="PHOSPHORIBOSYLAMINE--GLYCINE LIGASE"/>
    <property type="match status" value="1"/>
</dbReference>
<evidence type="ECO:0000256" key="8">
    <source>
        <dbReference type="ARBA" id="ARBA00022741"/>
    </source>
</evidence>
<evidence type="ECO:0000313" key="21">
    <source>
        <dbReference type="EMBL" id="KIN10695.1"/>
    </source>
</evidence>
<evidence type="ECO:0000256" key="16">
    <source>
        <dbReference type="ARBA" id="ARBA00079592"/>
    </source>
</evidence>
<dbReference type="Pfam" id="PF01071">
    <property type="entry name" value="GARS_A"/>
    <property type="match status" value="1"/>
</dbReference>
<evidence type="ECO:0000256" key="6">
    <source>
        <dbReference type="ARBA" id="ARBA00022598"/>
    </source>
</evidence>
<dbReference type="OrthoDB" id="9807240at2"/>
<dbReference type="GO" id="GO:0004637">
    <property type="term" value="F:phosphoribosylamine-glycine ligase activity"/>
    <property type="evidence" value="ECO:0007669"/>
    <property type="project" value="UniProtKB-UniRule"/>
</dbReference>
<sequence>MQVLVIGAGGREHALGWKAAQNPDVTTVFVAPGNAGTALEPKLKNVNIDVENTAELVAFAKENAIALTIVGPEAPLVIGVVDAFNEAGLPIFGPTQAAAQLEGSKAFTKDFLARHKIPTGAYANFTEIEPALAYVRERGAPIVVKADGLAAGKGVIVAMTLEEAEDAIKDMLAGNAFGDAGSRVVIEEFLDGEEASFIVMVDGENVLPMATSQDHKRVGDQDTGPNTGGMGAYSPAPVVTPEIHNRIMDEVIYPTVRGMAAEGHPYTGFLYAGLMIDKDGTPKVIEYNCRFGDPETQPIMMRMQSDLVELCLAAVDKKLDQIESKWDPRASIGVVLAAGGYPAAYNKGDIISGLPQAEVEGEKIFHAGTENKEGHVVTNGGRVLCATALGKSVSEAQQRAYKLAQQISWDGMFHRNDIGYRAIAREKQK</sequence>
<dbReference type="InterPro" id="IPR037123">
    <property type="entry name" value="PRibGlycinamide_synth_C_sf"/>
</dbReference>
<dbReference type="InterPro" id="IPR011761">
    <property type="entry name" value="ATP-grasp"/>
</dbReference>
<dbReference type="GO" id="GO:0046872">
    <property type="term" value="F:metal ion binding"/>
    <property type="evidence" value="ECO:0007669"/>
    <property type="project" value="UniProtKB-KW"/>
</dbReference>
<evidence type="ECO:0000256" key="19">
    <source>
        <dbReference type="SAM" id="MobiDB-lite"/>
    </source>
</evidence>
<dbReference type="SMART" id="SM01209">
    <property type="entry name" value="GARS_A"/>
    <property type="match status" value="1"/>
</dbReference>
<dbReference type="UniPathway" id="UPA00074">
    <property type="reaction ID" value="UER00125"/>
</dbReference>
<dbReference type="PROSITE" id="PS50975">
    <property type="entry name" value="ATP_GRASP"/>
    <property type="match status" value="1"/>
</dbReference>
<dbReference type="PANTHER" id="PTHR43472:SF1">
    <property type="entry name" value="PHOSPHORIBOSYLAMINE--GLYCINE LIGASE, CHLOROPLASTIC"/>
    <property type="match status" value="1"/>
</dbReference>
<evidence type="ECO:0000256" key="9">
    <source>
        <dbReference type="ARBA" id="ARBA00022755"/>
    </source>
</evidence>
<evidence type="ECO:0000259" key="20">
    <source>
        <dbReference type="PROSITE" id="PS50975"/>
    </source>
</evidence>
<evidence type="ECO:0000256" key="17">
    <source>
        <dbReference type="HAMAP-Rule" id="MF_00138"/>
    </source>
</evidence>
<dbReference type="SMART" id="SM01210">
    <property type="entry name" value="GARS_C"/>
    <property type="match status" value="1"/>
</dbReference>
<dbReference type="Proteomes" id="UP000031977">
    <property type="component" value="Unassembled WGS sequence"/>
</dbReference>
<dbReference type="HAMAP" id="MF_00138">
    <property type="entry name" value="GARS"/>
    <property type="match status" value="1"/>
</dbReference>
<evidence type="ECO:0000256" key="2">
    <source>
        <dbReference type="ARBA" id="ARBA00001946"/>
    </source>
</evidence>
<evidence type="ECO:0000256" key="1">
    <source>
        <dbReference type="ARBA" id="ARBA00001936"/>
    </source>
</evidence>
<dbReference type="InterPro" id="IPR013815">
    <property type="entry name" value="ATP_grasp_subdomain_1"/>
</dbReference>
<dbReference type="InterPro" id="IPR020560">
    <property type="entry name" value="PRibGlycinamide_synth_C-dom"/>
</dbReference>
<dbReference type="InterPro" id="IPR020561">
    <property type="entry name" value="PRibGlycinamid_synth_ATP-grasp"/>
</dbReference>
<dbReference type="PROSITE" id="PS00184">
    <property type="entry name" value="GARS"/>
    <property type="match status" value="1"/>
</dbReference>
<dbReference type="InterPro" id="IPR016185">
    <property type="entry name" value="PreATP-grasp_dom_sf"/>
</dbReference>
<reference evidence="21 22" key="1">
    <citation type="submission" date="2015-01" db="EMBL/GenBank/DDBJ databases">
        <title>Draft genome of Vibrio mytili type strain CAIM 528.</title>
        <authorList>
            <person name="Gonzalez-Castillo A."/>
            <person name="Gomez-Gil B."/>
            <person name="Enciso-Ibarra J."/>
        </authorList>
    </citation>
    <scope>NUCLEOTIDE SEQUENCE [LARGE SCALE GENOMIC DNA]</scope>
    <source>
        <strain evidence="21 22">CAIM 528</strain>
    </source>
</reference>
<dbReference type="SUPFAM" id="SSF52440">
    <property type="entry name" value="PreATP-grasp domain"/>
    <property type="match status" value="1"/>
</dbReference>
<dbReference type="SUPFAM" id="SSF51246">
    <property type="entry name" value="Rudiment single hybrid motif"/>
    <property type="match status" value="1"/>
</dbReference>
<dbReference type="NCBIfam" id="TIGR00877">
    <property type="entry name" value="purD"/>
    <property type="match status" value="1"/>
</dbReference>
<evidence type="ECO:0000256" key="3">
    <source>
        <dbReference type="ARBA" id="ARBA00005174"/>
    </source>
</evidence>
<comment type="similarity">
    <text evidence="13 17">Belongs to the GARS family.</text>
</comment>
<organism evidence="21 22">
    <name type="scientific">Vibrio mytili</name>
    <dbReference type="NCBI Taxonomy" id="50718"/>
    <lineage>
        <taxon>Bacteria</taxon>
        <taxon>Pseudomonadati</taxon>
        <taxon>Pseudomonadota</taxon>
        <taxon>Gammaproteobacteria</taxon>
        <taxon>Vibrionales</taxon>
        <taxon>Vibrionaceae</taxon>
        <taxon>Vibrio</taxon>
    </lineage>
</organism>
<evidence type="ECO:0000256" key="13">
    <source>
        <dbReference type="ARBA" id="ARBA00038345"/>
    </source>
</evidence>
<proteinExistence type="inferred from homology"/>
<dbReference type="Gene3D" id="3.90.600.10">
    <property type="entry name" value="Phosphoribosylglycinamide synthetase, C-terminal domain"/>
    <property type="match status" value="1"/>
</dbReference>
<dbReference type="SUPFAM" id="SSF56059">
    <property type="entry name" value="Glutathione synthetase ATP-binding domain-like"/>
    <property type="match status" value="1"/>
</dbReference>
<comment type="catalytic activity">
    <reaction evidence="17">
        <text>5-phospho-beta-D-ribosylamine + glycine + ATP = N(1)-(5-phospho-beta-D-ribosyl)glycinamide + ADP + phosphate + H(+)</text>
        <dbReference type="Rhea" id="RHEA:17453"/>
        <dbReference type="ChEBI" id="CHEBI:15378"/>
        <dbReference type="ChEBI" id="CHEBI:30616"/>
        <dbReference type="ChEBI" id="CHEBI:43474"/>
        <dbReference type="ChEBI" id="CHEBI:57305"/>
        <dbReference type="ChEBI" id="CHEBI:58681"/>
        <dbReference type="ChEBI" id="CHEBI:143788"/>
        <dbReference type="ChEBI" id="CHEBI:456216"/>
        <dbReference type="EC" id="6.3.4.13"/>
    </reaction>
</comment>
<dbReference type="EC" id="6.3.4.13" evidence="4 17"/>
<dbReference type="Pfam" id="PF02843">
    <property type="entry name" value="GARS_C"/>
    <property type="match status" value="1"/>
</dbReference>
<dbReference type="STRING" id="50718.SU60_11940"/>
<comment type="pathway">
    <text evidence="3 17">Purine metabolism; IMP biosynthesis via de novo pathway; N(1)-(5-phospho-D-ribosyl)glycinamide from 5-phospho-alpha-D-ribose 1-diphosphate: step 2/2.</text>
</comment>
<dbReference type="Gene3D" id="3.30.470.20">
    <property type="entry name" value="ATP-grasp fold, B domain"/>
    <property type="match status" value="1"/>
</dbReference>
<dbReference type="FunFam" id="3.30.1490.20:FF:000006">
    <property type="entry name" value="phosphoribosylamine--glycine ligase, chloroplastic-like"/>
    <property type="match status" value="1"/>
</dbReference>
<dbReference type="FunFam" id="3.30.470.20:FF:000031">
    <property type="entry name" value="Phosphoribosylamine--glycine ligase"/>
    <property type="match status" value="1"/>
</dbReference>
<keyword evidence="22" id="KW-1185">Reference proteome</keyword>
<evidence type="ECO:0000256" key="10">
    <source>
        <dbReference type="ARBA" id="ARBA00022840"/>
    </source>
</evidence>
<keyword evidence="9 17" id="KW-0658">Purine biosynthesis</keyword>
<gene>
    <name evidence="17" type="primary">purD</name>
    <name evidence="21" type="ORF">SU60_11940</name>
</gene>
<feature type="domain" description="ATP-grasp" evidence="20">
    <location>
        <begin position="109"/>
        <end position="316"/>
    </location>
</feature>
<keyword evidence="7" id="KW-0479">Metal-binding</keyword>
<dbReference type="Gene3D" id="3.30.1490.20">
    <property type="entry name" value="ATP-grasp fold, A domain"/>
    <property type="match status" value="1"/>
</dbReference>
<keyword evidence="11" id="KW-0460">Magnesium</keyword>
<evidence type="ECO:0000256" key="4">
    <source>
        <dbReference type="ARBA" id="ARBA00013255"/>
    </source>
</evidence>
<evidence type="ECO:0000256" key="15">
    <source>
        <dbReference type="ARBA" id="ARBA00042864"/>
    </source>
</evidence>
<dbReference type="InterPro" id="IPR000115">
    <property type="entry name" value="PRibGlycinamide_synth"/>
</dbReference>
<keyword evidence="8 18" id="KW-0547">Nucleotide-binding</keyword>
<name>A0A0C3I6N9_9VIBR</name>
<feature type="region of interest" description="Disordered" evidence="19">
    <location>
        <begin position="212"/>
        <end position="233"/>
    </location>
</feature>
<comment type="cofactor">
    <cofactor evidence="2">
        <name>Mg(2+)</name>
        <dbReference type="ChEBI" id="CHEBI:18420"/>
    </cofactor>
</comment>
<dbReference type="InterPro" id="IPR011054">
    <property type="entry name" value="Rudment_hybrid_motif"/>
</dbReference>
<dbReference type="GO" id="GO:0006189">
    <property type="term" value="P:'de novo' IMP biosynthetic process"/>
    <property type="evidence" value="ECO:0007669"/>
    <property type="project" value="UniProtKB-UniRule"/>
</dbReference>
<evidence type="ECO:0000256" key="18">
    <source>
        <dbReference type="PROSITE-ProRule" id="PRU00409"/>
    </source>
</evidence>
<evidence type="ECO:0000256" key="7">
    <source>
        <dbReference type="ARBA" id="ARBA00022723"/>
    </source>
</evidence>
<evidence type="ECO:0000256" key="11">
    <source>
        <dbReference type="ARBA" id="ARBA00022842"/>
    </source>
</evidence>
<evidence type="ECO:0000256" key="14">
    <source>
        <dbReference type="ARBA" id="ARBA00042242"/>
    </source>
</evidence>
<evidence type="ECO:0000313" key="22">
    <source>
        <dbReference type="Proteomes" id="UP000031977"/>
    </source>
</evidence>
<comment type="cofactor">
    <cofactor evidence="1">
        <name>Mn(2+)</name>
        <dbReference type="ChEBI" id="CHEBI:29035"/>
    </cofactor>
</comment>
<keyword evidence="10 18" id="KW-0067">ATP-binding</keyword>
<dbReference type="Gene3D" id="3.40.50.20">
    <property type="match status" value="1"/>
</dbReference>
<dbReference type="FunFam" id="3.90.600.10:FF:000001">
    <property type="entry name" value="Trifunctional purine biosynthetic protein adenosine-3"/>
    <property type="match status" value="1"/>
</dbReference>
<accession>A0A0C3I6N9</accession>
<keyword evidence="6 17" id="KW-0436">Ligase</keyword>
<keyword evidence="12" id="KW-0464">Manganese</keyword>
<comment type="caution">
    <text evidence="21">The sequence shown here is derived from an EMBL/GenBank/DDBJ whole genome shotgun (WGS) entry which is preliminary data.</text>
</comment>
<evidence type="ECO:0000256" key="5">
    <source>
        <dbReference type="ARBA" id="ARBA00020605"/>
    </source>
</evidence>
<protein>
    <recommendedName>
        <fullName evidence="5 17">Phosphoribosylamine--glycine ligase</fullName>
        <ecNumber evidence="4 17">6.3.4.13</ecNumber>
    </recommendedName>
    <alternativeName>
        <fullName evidence="16 17">GARS</fullName>
    </alternativeName>
    <alternativeName>
        <fullName evidence="14 17">Glycinamide ribonucleotide synthetase</fullName>
    </alternativeName>
    <alternativeName>
        <fullName evidence="15 17">Phosphoribosylglycinamide synthetase</fullName>
    </alternativeName>
</protein>
<dbReference type="AlphaFoldDB" id="A0A0C3I6N9"/>
<dbReference type="InterPro" id="IPR020559">
    <property type="entry name" value="PRibGlycinamide_synth_CS"/>
</dbReference>
<evidence type="ECO:0000256" key="12">
    <source>
        <dbReference type="ARBA" id="ARBA00023211"/>
    </source>
</evidence>
<dbReference type="GO" id="GO:0005524">
    <property type="term" value="F:ATP binding"/>
    <property type="evidence" value="ECO:0007669"/>
    <property type="project" value="UniProtKB-UniRule"/>
</dbReference>
<dbReference type="RefSeq" id="WP_041155700.1">
    <property type="nucleotide sequence ID" value="NZ_CBCRVP010000038.1"/>
</dbReference>
<dbReference type="InterPro" id="IPR020562">
    <property type="entry name" value="PRibGlycinamide_synth_N"/>
</dbReference>